<evidence type="ECO:0000259" key="1">
    <source>
        <dbReference type="SMART" id="SM00966"/>
    </source>
</evidence>
<proteinExistence type="predicted"/>
<accession>A0A1R4HBK0</accession>
<protein>
    <submittedName>
        <fullName evidence="2">Looped-hinge helix DNA binding domain, AbrB family</fullName>
    </submittedName>
</protein>
<dbReference type="Gene3D" id="2.10.260.10">
    <property type="match status" value="1"/>
</dbReference>
<dbReference type="AlphaFoldDB" id="A0A1R4HBK0"/>
<dbReference type="OrthoDB" id="9809003at2"/>
<dbReference type="InterPro" id="IPR037914">
    <property type="entry name" value="SpoVT-AbrB_sf"/>
</dbReference>
<sequence>MQTVTVSEQGQVIIPLDIRKQLGITPGCQLSFIVEGSNLRVEVNQRIQSTKPEDGYGLLVCKLPGERNLVEFDVAQAMRDVK</sequence>
<dbReference type="RefSeq" id="WP_087147458.1">
    <property type="nucleotide sequence ID" value="NZ_FUKJ01000276.1"/>
</dbReference>
<dbReference type="SUPFAM" id="SSF89447">
    <property type="entry name" value="AbrB/MazE/MraZ-like"/>
    <property type="match status" value="1"/>
</dbReference>
<organism evidence="2 3">
    <name type="scientific">Crenothrix polyspora</name>
    <dbReference type="NCBI Taxonomy" id="360316"/>
    <lineage>
        <taxon>Bacteria</taxon>
        <taxon>Pseudomonadati</taxon>
        <taxon>Pseudomonadota</taxon>
        <taxon>Gammaproteobacteria</taxon>
        <taxon>Methylococcales</taxon>
        <taxon>Crenotrichaceae</taxon>
        <taxon>Crenothrix</taxon>
    </lineage>
</organism>
<dbReference type="NCBIfam" id="TIGR01439">
    <property type="entry name" value="lp_hng_hel_AbrB"/>
    <property type="match status" value="1"/>
</dbReference>
<evidence type="ECO:0000313" key="3">
    <source>
        <dbReference type="Proteomes" id="UP000195442"/>
    </source>
</evidence>
<gene>
    <name evidence="2" type="ORF">CRENPOLYSF2_3470002</name>
</gene>
<dbReference type="GO" id="GO:0003677">
    <property type="term" value="F:DNA binding"/>
    <property type="evidence" value="ECO:0007669"/>
    <property type="project" value="InterPro"/>
</dbReference>
<feature type="domain" description="SpoVT-AbrB" evidence="1">
    <location>
        <begin position="4"/>
        <end position="48"/>
    </location>
</feature>
<name>A0A1R4HBK0_9GAMM</name>
<dbReference type="Pfam" id="PF04014">
    <property type="entry name" value="MazE_antitoxin"/>
    <property type="match status" value="1"/>
</dbReference>
<dbReference type="Proteomes" id="UP000195442">
    <property type="component" value="Unassembled WGS sequence"/>
</dbReference>
<evidence type="ECO:0000313" key="2">
    <source>
        <dbReference type="EMBL" id="SJM93628.1"/>
    </source>
</evidence>
<reference evidence="3" key="1">
    <citation type="submission" date="2017-02" db="EMBL/GenBank/DDBJ databases">
        <authorList>
            <person name="Daims H."/>
        </authorList>
    </citation>
    <scope>NUCLEOTIDE SEQUENCE [LARGE SCALE GENOMIC DNA]</scope>
</reference>
<dbReference type="EMBL" id="FUKJ01000276">
    <property type="protein sequence ID" value="SJM93628.1"/>
    <property type="molecule type" value="Genomic_DNA"/>
</dbReference>
<keyword evidence="3" id="KW-1185">Reference proteome</keyword>
<dbReference type="InterPro" id="IPR007159">
    <property type="entry name" value="SpoVT-AbrB_dom"/>
</dbReference>
<dbReference type="SMART" id="SM00966">
    <property type="entry name" value="SpoVT_AbrB"/>
    <property type="match status" value="1"/>
</dbReference>